<protein>
    <submittedName>
        <fullName evidence="5">23S rRNA (Cytidine1920-2'-O)/16S rRNA (Cytidine1409-2'-O)-methyltransferase</fullName>
    </submittedName>
</protein>
<accession>A0A5S4ZRS8</accession>
<dbReference type="InterPro" id="IPR029063">
    <property type="entry name" value="SAM-dependent_MTases_sf"/>
</dbReference>
<name>A0A5S4ZRS8_9FIRM</name>
<evidence type="ECO:0000313" key="6">
    <source>
        <dbReference type="Proteomes" id="UP000323166"/>
    </source>
</evidence>
<dbReference type="InterPro" id="IPR002877">
    <property type="entry name" value="RNA_MeTrfase_FtsJ_dom"/>
</dbReference>
<dbReference type="Gene3D" id="3.10.290.10">
    <property type="entry name" value="RNA-binding S4 domain"/>
    <property type="match status" value="1"/>
</dbReference>
<dbReference type="PANTHER" id="PTHR32319:SF0">
    <property type="entry name" value="BACTERIAL HEMOLYSIN-LIKE PROTEIN"/>
    <property type="match status" value="1"/>
</dbReference>
<dbReference type="Pfam" id="PF01728">
    <property type="entry name" value="FtsJ"/>
    <property type="match status" value="1"/>
</dbReference>
<keyword evidence="6" id="KW-1185">Reference proteome</keyword>
<feature type="domain" description="RNA-binding S4" evidence="4">
    <location>
        <begin position="5"/>
        <end position="70"/>
    </location>
</feature>
<dbReference type="Gene3D" id="3.40.50.150">
    <property type="entry name" value="Vaccinia Virus protein VP39"/>
    <property type="match status" value="1"/>
</dbReference>
<keyword evidence="5" id="KW-0489">Methyltransferase</keyword>
<dbReference type="InterPro" id="IPR047048">
    <property type="entry name" value="TlyA"/>
</dbReference>
<dbReference type="SUPFAM" id="SSF55174">
    <property type="entry name" value="Alpha-L RNA-binding motif"/>
    <property type="match status" value="1"/>
</dbReference>
<dbReference type="Pfam" id="PF01479">
    <property type="entry name" value="S4"/>
    <property type="match status" value="1"/>
</dbReference>
<evidence type="ECO:0000259" key="4">
    <source>
        <dbReference type="SMART" id="SM00363"/>
    </source>
</evidence>
<sequence length="273" mass="29539">MAEKKRIDVLLVEKGFFDSREKARAALMAGEVMVNGQLADKPGQRVDAHQTNIIVKPKMPYVSRGGYKLARALQVFPIDMPGKVVLDIGASTGGFTDCALQNGAAAVYAVDVGYGQMAWSLRSDPRVTVLERTNIRYMERDVFIKGMPDLVTIDVSFISLTLVLPRLDYLLDKYEGVALVKPQFEAGRGVVGKKGVVKDPGVHREVLQKVVQSAGGLGIAVLGIDYSPIKGPEGNIEYLLHFKKPASAPGGLNELIVRAVSEAHRNLSGGSEH</sequence>
<dbReference type="GO" id="GO:0032259">
    <property type="term" value="P:methylation"/>
    <property type="evidence" value="ECO:0007669"/>
    <property type="project" value="UniProtKB-KW"/>
</dbReference>
<keyword evidence="5" id="KW-0808">Transferase</keyword>
<dbReference type="GO" id="GO:0008168">
    <property type="term" value="F:methyltransferase activity"/>
    <property type="evidence" value="ECO:0007669"/>
    <property type="project" value="UniProtKB-KW"/>
</dbReference>
<organism evidence="5 6">
    <name type="scientific">Desulfallas thermosapovorans DSM 6562</name>
    <dbReference type="NCBI Taxonomy" id="1121431"/>
    <lineage>
        <taxon>Bacteria</taxon>
        <taxon>Bacillati</taxon>
        <taxon>Bacillota</taxon>
        <taxon>Clostridia</taxon>
        <taxon>Eubacteriales</taxon>
        <taxon>Desulfallaceae</taxon>
        <taxon>Desulfallas</taxon>
    </lineage>
</organism>
<evidence type="ECO:0000256" key="1">
    <source>
        <dbReference type="ARBA" id="ARBA00022884"/>
    </source>
</evidence>
<dbReference type="SMART" id="SM00363">
    <property type="entry name" value="S4"/>
    <property type="match status" value="1"/>
</dbReference>
<reference evidence="5 6" key="1">
    <citation type="submission" date="2019-07" db="EMBL/GenBank/DDBJ databases">
        <title>Genomic Encyclopedia of Type Strains, Phase I: the one thousand microbial genomes (KMG-I) project.</title>
        <authorList>
            <person name="Kyrpides N."/>
        </authorList>
    </citation>
    <scope>NUCLEOTIDE SEQUENCE [LARGE SCALE GENOMIC DNA]</scope>
    <source>
        <strain evidence="5 6">DSM 6562</strain>
    </source>
</reference>
<comment type="similarity">
    <text evidence="2">Belongs to the TlyA family.</text>
</comment>
<keyword evidence="1 3" id="KW-0694">RNA-binding</keyword>
<comment type="caution">
    <text evidence="5">The sequence shown here is derived from an EMBL/GenBank/DDBJ whole genome shotgun (WGS) entry which is preliminary data.</text>
</comment>
<dbReference type="AlphaFoldDB" id="A0A5S4ZRS8"/>
<evidence type="ECO:0000256" key="2">
    <source>
        <dbReference type="ARBA" id="ARBA00029460"/>
    </source>
</evidence>
<proteinExistence type="inferred from homology"/>
<dbReference type="PROSITE" id="PS50889">
    <property type="entry name" value="S4"/>
    <property type="match status" value="1"/>
</dbReference>
<dbReference type="InterPro" id="IPR036986">
    <property type="entry name" value="S4_RNA-bd_sf"/>
</dbReference>
<dbReference type="EMBL" id="VNHM01000007">
    <property type="protein sequence ID" value="TYO95617.1"/>
    <property type="molecule type" value="Genomic_DNA"/>
</dbReference>
<dbReference type="GO" id="GO:0003723">
    <property type="term" value="F:RNA binding"/>
    <property type="evidence" value="ECO:0007669"/>
    <property type="project" value="UniProtKB-KW"/>
</dbReference>
<evidence type="ECO:0000256" key="3">
    <source>
        <dbReference type="PROSITE-ProRule" id="PRU00182"/>
    </source>
</evidence>
<dbReference type="InterPro" id="IPR002942">
    <property type="entry name" value="S4_RNA-bd"/>
</dbReference>
<dbReference type="NCBIfam" id="TIGR00478">
    <property type="entry name" value="tly"/>
    <property type="match status" value="1"/>
</dbReference>
<dbReference type="SUPFAM" id="SSF53335">
    <property type="entry name" value="S-adenosyl-L-methionine-dependent methyltransferases"/>
    <property type="match status" value="1"/>
</dbReference>
<dbReference type="PANTHER" id="PTHR32319">
    <property type="entry name" value="BACTERIAL HEMOLYSIN-LIKE PROTEIN"/>
    <property type="match status" value="1"/>
</dbReference>
<evidence type="ECO:0000313" key="5">
    <source>
        <dbReference type="EMBL" id="TYO95617.1"/>
    </source>
</evidence>
<dbReference type="PIRSF" id="PIRSF005578">
    <property type="entry name" value="TlyA"/>
    <property type="match status" value="1"/>
</dbReference>
<dbReference type="Proteomes" id="UP000323166">
    <property type="component" value="Unassembled WGS sequence"/>
</dbReference>
<dbReference type="InterPro" id="IPR004538">
    <property type="entry name" value="Hemolysin_A/TlyA"/>
</dbReference>
<dbReference type="CDD" id="cd00165">
    <property type="entry name" value="S4"/>
    <property type="match status" value="1"/>
</dbReference>
<gene>
    <name evidence="5" type="ORF">LX24_01579</name>
</gene>